<accession>A0A6S7IML5</accession>
<comment type="caution">
    <text evidence="1">The sequence shown here is derived from an EMBL/GenBank/DDBJ whole genome shotgun (WGS) entry which is preliminary data.</text>
</comment>
<protein>
    <submittedName>
        <fullName evidence="1">Uncharacterized protein</fullName>
    </submittedName>
</protein>
<sequence length="191" mass="21293">MPLLRYGCLLLNVILISEFHVTLAEDECSTNSECEFLGLPELSPVCCKGKSRDSERTCQVLNCKDRYCITDGDCGGMDECCLNNNCAVSNRCPQCTTNSHCAPSEYCCKRDIFVNICRRSCVGEKCNGDSDCGAPSEYCYNYECSNSPKLSDWLATFNSFALSIFLACAILFVLIVIRRIYGTVTQRPARR</sequence>
<dbReference type="AlphaFoldDB" id="A0A6S7IML5"/>
<evidence type="ECO:0000313" key="1">
    <source>
        <dbReference type="EMBL" id="CAB4020385.1"/>
    </source>
</evidence>
<keyword evidence="2" id="KW-1185">Reference proteome</keyword>
<proteinExistence type="predicted"/>
<organism evidence="1 2">
    <name type="scientific">Paramuricea clavata</name>
    <name type="common">Red gorgonian</name>
    <name type="synonym">Violescent sea-whip</name>
    <dbReference type="NCBI Taxonomy" id="317549"/>
    <lineage>
        <taxon>Eukaryota</taxon>
        <taxon>Metazoa</taxon>
        <taxon>Cnidaria</taxon>
        <taxon>Anthozoa</taxon>
        <taxon>Octocorallia</taxon>
        <taxon>Malacalcyonacea</taxon>
        <taxon>Plexauridae</taxon>
        <taxon>Paramuricea</taxon>
    </lineage>
</organism>
<evidence type="ECO:0000313" key="2">
    <source>
        <dbReference type="Proteomes" id="UP001152795"/>
    </source>
</evidence>
<reference evidence="1" key="1">
    <citation type="submission" date="2020-04" db="EMBL/GenBank/DDBJ databases">
        <authorList>
            <person name="Alioto T."/>
            <person name="Alioto T."/>
            <person name="Gomez Garrido J."/>
        </authorList>
    </citation>
    <scope>NUCLEOTIDE SEQUENCE</scope>
    <source>
        <strain evidence="1">A484AB</strain>
    </source>
</reference>
<dbReference type="Proteomes" id="UP001152795">
    <property type="component" value="Unassembled WGS sequence"/>
</dbReference>
<gene>
    <name evidence="1" type="ORF">PACLA_8A034610</name>
</gene>
<dbReference type="EMBL" id="CACRXK020010927">
    <property type="protein sequence ID" value="CAB4020385.1"/>
    <property type="molecule type" value="Genomic_DNA"/>
</dbReference>
<name>A0A6S7IML5_PARCT</name>